<evidence type="ECO:0000256" key="12">
    <source>
        <dbReference type="NCBIfam" id="TIGR01397"/>
    </source>
</evidence>
<dbReference type="PANTHER" id="PTHR30034">
    <property type="entry name" value="FLAGELLAR MOTOR SWITCH PROTEIN FLIM"/>
    <property type="match status" value="1"/>
</dbReference>
<organism evidence="14 15">
    <name type="scientific">Trichlorobacter thiogenes</name>
    <dbReference type="NCBI Taxonomy" id="115783"/>
    <lineage>
        <taxon>Bacteria</taxon>
        <taxon>Pseudomonadati</taxon>
        <taxon>Thermodesulfobacteriota</taxon>
        <taxon>Desulfuromonadia</taxon>
        <taxon>Geobacterales</taxon>
        <taxon>Geobacteraceae</taxon>
        <taxon>Trichlorobacter</taxon>
    </lineage>
</organism>
<dbReference type="SUPFAM" id="SSF101801">
    <property type="entry name" value="Surface presentation of antigens (SPOA)"/>
    <property type="match status" value="1"/>
</dbReference>
<dbReference type="GO" id="GO:0009425">
    <property type="term" value="C:bacterial-type flagellum basal body"/>
    <property type="evidence" value="ECO:0007669"/>
    <property type="project" value="UniProtKB-SubCell"/>
</dbReference>
<evidence type="ECO:0000256" key="6">
    <source>
        <dbReference type="ARBA" id="ARBA00022500"/>
    </source>
</evidence>
<reference evidence="15" key="1">
    <citation type="submission" date="2017-02" db="EMBL/GenBank/DDBJ databases">
        <authorList>
            <person name="Varghese N."/>
            <person name="Submissions S."/>
        </authorList>
    </citation>
    <scope>NUCLEOTIDE SEQUENCE [LARGE SCALE GENOMIC DNA]</scope>
    <source>
        <strain evidence="15">ATCC BAA-34</strain>
    </source>
</reference>
<dbReference type="GO" id="GO:0071978">
    <property type="term" value="P:bacterial-type flagellum-dependent swarming motility"/>
    <property type="evidence" value="ECO:0007669"/>
    <property type="project" value="TreeGrafter"/>
</dbReference>
<dbReference type="GO" id="GO:0005886">
    <property type="term" value="C:plasma membrane"/>
    <property type="evidence" value="ECO:0007669"/>
    <property type="project" value="UniProtKB-SubCell"/>
</dbReference>
<keyword evidence="14" id="KW-0282">Flagellum</keyword>
<evidence type="ECO:0000256" key="11">
    <source>
        <dbReference type="ARBA" id="ARBA00025044"/>
    </source>
</evidence>
<dbReference type="InterPro" id="IPR001689">
    <property type="entry name" value="Flag_FliM"/>
</dbReference>
<keyword evidence="14" id="KW-0966">Cell projection</keyword>
<keyword evidence="15" id="KW-1185">Reference proteome</keyword>
<evidence type="ECO:0000256" key="4">
    <source>
        <dbReference type="ARBA" id="ARBA00021898"/>
    </source>
</evidence>
<dbReference type="AlphaFoldDB" id="A0A1T4JTU6"/>
<evidence type="ECO:0000259" key="13">
    <source>
        <dbReference type="Pfam" id="PF01052"/>
    </source>
</evidence>
<proteinExistence type="inferred from homology"/>
<comment type="similarity">
    <text evidence="3">Belongs to the FliM family.</text>
</comment>
<dbReference type="RefSeq" id="WP_078788961.1">
    <property type="nucleotide sequence ID" value="NZ_FUWR01000001.1"/>
</dbReference>
<dbReference type="PANTHER" id="PTHR30034:SF3">
    <property type="entry name" value="FLAGELLAR MOTOR SWITCH PROTEIN FLIM"/>
    <property type="match status" value="1"/>
</dbReference>
<evidence type="ECO:0000256" key="1">
    <source>
        <dbReference type="ARBA" id="ARBA00004117"/>
    </source>
</evidence>
<comment type="function">
    <text evidence="11">FliM is one of three proteins (FliG, FliN, FliM) that forms the rotor-mounted switch complex (C ring), located at the base of the basal body. This complex interacts with the CheY and CheZ chemotaxis proteins, in addition to contacting components of the motor that determine the direction of flagellar rotation.</text>
</comment>
<dbReference type="SUPFAM" id="SSF103039">
    <property type="entry name" value="CheC-like"/>
    <property type="match status" value="1"/>
</dbReference>
<keyword evidence="14" id="KW-0969">Cilium</keyword>
<accession>A0A1T4JTU6</accession>
<dbReference type="InterPro" id="IPR001543">
    <property type="entry name" value="FliN-like_C"/>
</dbReference>
<dbReference type="Pfam" id="PF01052">
    <property type="entry name" value="FliMN_C"/>
    <property type="match status" value="1"/>
</dbReference>
<dbReference type="GO" id="GO:0050918">
    <property type="term" value="P:positive chemotaxis"/>
    <property type="evidence" value="ECO:0007669"/>
    <property type="project" value="TreeGrafter"/>
</dbReference>
<dbReference type="EMBL" id="FUWR01000001">
    <property type="protein sequence ID" value="SJZ33477.1"/>
    <property type="molecule type" value="Genomic_DNA"/>
</dbReference>
<sequence>MEKILTKAEIEALLNAVFDGRIEPEKELSKSESTAVSYDLFNTEAYRGFVPNLDIVYDGFIRFNRITLSNRLRKVVEIKKVGARSYKFDDFLQTLPSPVCMAIFKLDPLKGAALIAMDSSLAFAIVDSVLGGTSRTALALNRLFTTLELRLVEMVLADVMTDLEKAWAPLYPAKLSILRMEMNPRLVTIVPPEYQVVTMTVKVHIEENVGTMIFVVPIMTIEPIRDKLKEGMQFDLMAIDPQWSHRLSSEILDAPMELTVELGNSLISLRELLDLEVGDTIMLDKPCTSELMVKVEGVPKYQGIPGIRHGNKAMQISDIISNKGNPRERQA</sequence>
<dbReference type="STRING" id="115783.SAMN02745119_00053"/>
<keyword evidence="9" id="KW-0472">Membrane</keyword>
<dbReference type="Proteomes" id="UP000190102">
    <property type="component" value="Unassembled WGS sequence"/>
</dbReference>
<keyword evidence="8" id="KW-0283">Flagellar rotation</keyword>
<dbReference type="CDD" id="cd17908">
    <property type="entry name" value="FliM"/>
    <property type="match status" value="1"/>
</dbReference>
<evidence type="ECO:0000313" key="14">
    <source>
        <dbReference type="EMBL" id="SJZ33477.1"/>
    </source>
</evidence>
<evidence type="ECO:0000313" key="15">
    <source>
        <dbReference type="Proteomes" id="UP000190102"/>
    </source>
</evidence>
<evidence type="ECO:0000256" key="8">
    <source>
        <dbReference type="ARBA" id="ARBA00022779"/>
    </source>
</evidence>
<keyword evidence="6" id="KW-0145">Chemotaxis</keyword>
<evidence type="ECO:0000256" key="10">
    <source>
        <dbReference type="ARBA" id="ARBA00023143"/>
    </source>
</evidence>
<comment type="subcellular location">
    <subcellularLocation>
        <location evidence="1">Bacterial flagellum basal body</location>
    </subcellularLocation>
    <subcellularLocation>
        <location evidence="2">Cell inner membrane</location>
        <topology evidence="2">Peripheral membrane protein</topology>
    </subcellularLocation>
</comment>
<name>A0A1T4JTU6_9BACT</name>
<dbReference type="PIRSF" id="PIRSF002888">
    <property type="entry name" value="FliM"/>
    <property type="match status" value="1"/>
</dbReference>
<dbReference type="InterPro" id="IPR028976">
    <property type="entry name" value="CheC-like_sf"/>
</dbReference>
<dbReference type="NCBIfam" id="TIGR01397">
    <property type="entry name" value="fliM_switch"/>
    <property type="match status" value="1"/>
</dbReference>
<dbReference type="GO" id="GO:0003774">
    <property type="term" value="F:cytoskeletal motor activity"/>
    <property type="evidence" value="ECO:0007669"/>
    <property type="project" value="InterPro"/>
</dbReference>
<dbReference type="InterPro" id="IPR036429">
    <property type="entry name" value="SpoA-like_sf"/>
</dbReference>
<gene>
    <name evidence="14" type="ORF">SAMN02745119_00053</name>
</gene>
<keyword evidence="7" id="KW-0997">Cell inner membrane</keyword>
<evidence type="ECO:0000256" key="5">
    <source>
        <dbReference type="ARBA" id="ARBA00022475"/>
    </source>
</evidence>
<protein>
    <recommendedName>
        <fullName evidence="4 12">Flagellar motor switch protein FliM</fullName>
    </recommendedName>
</protein>
<feature type="domain" description="Flagellar motor switch protein FliN-like C-terminal" evidence="13">
    <location>
        <begin position="250"/>
        <end position="320"/>
    </location>
</feature>
<evidence type="ECO:0000256" key="3">
    <source>
        <dbReference type="ARBA" id="ARBA00011049"/>
    </source>
</evidence>
<evidence type="ECO:0000256" key="2">
    <source>
        <dbReference type="ARBA" id="ARBA00004417"/>
    </source>
</evidence>
<keyword evidence="10" id="KW-0975">Bacterial flagellum</keyword>
<evidence type="ECO:0000256" key="9">
    <source>
        <dbReference type="ARBA" id="ARBA00023136"/>
    </source>
</evidence>
<evidence type="ECO:0000256" key="7">
    <source>
        <dbReference type="ARBA" id="ARBA00022519"/>
    </source>
</evidence>
<keyword evidence="5" id="KW-1003">Cell membrane</keyword>
<dbReference type="OrthoDB" id="9806941at2"/>
<dbReference type="Gene3D" id="2.30.330.10">
    <property type="entry name" value="SpoA-like"/>
    <property type="match status" value="1"/>
</dbReference>
<dbReference type="Pfam" id="PF02154">
    <property type="entry name" value="FliM"/>
    <property type="match status" value="1"/>
</dbReference>
<dbReference type="Gene3D" id="3.40.1550.10">
    <property type="entry name" value="CheC-like"/>
    <property type="match status" value="1"/>
</dbReference>
<dbReference type="PRINTS" id="PR00955">
    <property type="entry name" value="FLGMOTORFLIM"/>
</dbReference>